<feature type="domain" description="Mur ligase C-terminal" evidence="13">
    <location>
        <begin position="307"/>
        <end position="428"/>
    </location>
</feature>
<dbReference type="InterPro" id="IPR000713">
    <property type="entry name" value="Mur_ligase_N"/>
</dbReference>
<dbReference type="Pfam" id="PF01225">
    <property type="entry name" value="Mur_ligase"/>
    <property type="match status" value="1"/>
</dbReference>
<evidence type="ECO:0000256" key="7">
    <source>
        <dbReference type="ARBA" id="ARBA00022984"/>
    </source>
</evidence>
<dbReference type="Gene3D" id="3.40.1190.10">
    <property type="entry name" value="Mur-like, catalytic domain"/>
    <property type="match status" value="1"/>
</dbReference>
<evidence type="ECO:0000259" key="13">
    <source>
        <dbReference type="Pfam" id="PF02875"/>
    </source>
</evidence>
<dbReference type="SUPFAM" id="SSF63418">
    <property type="entry name" value="MurE/MurF N-terminal domain"/>
    <property type="match status" value="1"/>
</dbReference>
<accession>A0ABQ0E314</accession>
<evidence type="ECO:0000256" key="1">
    <source>
        <dbReference type="ARBA" id="ARBA00022490"/>
    </source>
</evidence>
<feature type="domain" description="Mur ligase central" evidence="14">
    <location>
        <begin position="99"/>
        <end position="283"/>
    </location>
</feature>
<dbReference type="SUPFAM" id="SSF53244">
    <property type="entry name" value="MurD-like peptide ligases, peptide-binding domain"/>
    <property type="match status" value="1"/>
</dbReference>
<dbReference type="PANTHER" id="PTHR43024:SF1">
    <property type="entry name" value="UDP-N-ACETYLMURAMOYL-TRIPEPTIDE--D-ALANYL-D-ALANINE LIGASE"/>
    <property type="match status" value="1"/>
</dbReference>
<comment type="subcellular location">
    <subcellularLocation>
        <location evidence="10 11">Cytoplasm</location>
    </subcellularLocation>
</comment>
<keyword evidence="2 10" id="KW-0436">Ligase</keyword>
<evidence type="ECO:0000256" key="2">
    <source>
        <dbReference type="ARBA" id="ARBA00022598"/>
    </source>
</evidence>
<evidence type="ECO:0000256" key="11">
    <source>
        <dbReference type="RuleBase" id="RU004136"/>
    </source>
</evidence>
<dbReference type="InterPro" id="IPR004101">
    <property type="entry name" value="Mur_ligase_C"/>
</dbReference>
<dbReference type="RefSeq" id="WP_411915880.1">
    <property type="nucleotide sequence ID" value="NZ_BAAFSF010000004.1"/>
</dbReference>
<sequence>MKATPIEEVYAVFKASSGITTDSRCVTPNVLFWALRGERFDGNSFARQALDKGAYAAVVDNPEVAASDKRCIYVENTEIALGQLAAFHRKQFAIDVLLITGTNGKTTTKELCHAVLRTRYKVLATEGNLNNQIGLPLTLLKLNETHQVAVIEAGASHPGDIRYLTEIAAPTLGIITNIGRAHLEGFGSYEGVIRTKTELYDYLRLHDGRVLLNSSDPLLVAQAKGLTACRYALSPEADTLWGEAIPTGLFLELVWHWENSAYPLKTKLVGAYNLPNVMAAIALGLRKGIDPDQINQAIECYEPHNNRSELRAETERRNRLVIDAYNANPSSMKAALDSFFALSTAQPRVLILGDMLELGSKSEEEHAAVLEQLAGRKEAFTLYAVGSCFGALKKKYGKPFYFFDTTEMLREALQKHPITGSLVLIKGSHGIGLQTLLDVL</sequence>
<keyword evidence="16" id="KW-1185">Reference proteome</keyword>
<dbReference type="HAMAP" id="MF_02019">
    <property type="entry name" value="MurF"/>
    <property type="match status" value="1"/>
</dbReference>
<protein>
    <recommendedName>
        <fullName evidence="10 11">UDP-N-acetylmuramoyl-tripeptide--D-alanyl-D-alanine ligase</fullName>
        <ecNumber evidence="10 11">6.3.2.10</ecNumber>
    </recommendedName>
    <alternativeName>
        <fullName evidence="10">D-alanyl-D-alanine-adding enzyme</fullName>
    </alternativeName>
</protein>
<dbReference type="InterPro" id="IPR036615">
    <property type="entry name" value="Mur_ligase_C_dom_sf"/>
</dbReference>
<dbReference type="SUPFAM" id="SSF53623">
    <property type="entry name" value="MurD-like peptide ligases, catalytic domain"/>
    <property type="match status" value="1"/>
</dbReference>
<evidence type="ECO:0000256" key="5">
    <source>
        <dbReference type="ARBA" id="ARBA00022840"/>
    </source>
</evidence>
<dbReference type="NCBIfam" id="TIGR01143">
    <property type="entry name" value="murF"/>
    <property type="match status" value="1"/>
</dbReference>
<gene>
    <name evidence="10" type="primary">murF</name>
    <name evidence="15" type="ORF">Tsumi_12180</name>
</gene>
<evidence type="ECO:0000259" key="12">
    <source>
        <dbReference type="Pfam" id="PF01225"/>
    </source>
</evidence>
<name>A0ABQ0E314_9PORP</name>
<proteinExistence type="inferred from homology"/>
<reference evidence="15 16" key="1">
    <citation type="journal article" date="2025" name="Int. J. Syst. Evol. Microbiol.">
        <title>Desulfovibrio falkowii sp. nov., Porphyromonas miyakawae sp. nov., Mediterraneibacter flintii sp. nov. and Owariibacterium komagatae gen. nov., sp. nov., isolated from human faeces.</title>
        <authorList>
            <person name="Hamaguchi T."/>
            <person name="Ohara M."/>
            <person name="Hisatomi A."/>
            <person name="Sekiguchi K."/>
            <person name="Takeda J.I."/>
            <person name="Ueyama J."/>
            <person name="Ito M."/>
            <person name="Nishiwaki H."/>
            <person name="Ogi T."/>
            <person name="Hirayama M."/>
            <person name="Ohkuma M."/>
            <person name="Sakamoto M."/>
            <person name="Ohno K."/>
        </authorList>
    </citation>
    <scope>NUCLEOTIDE SEQUENCE [LARGE SCALE GENOMIC DNA]</scope>
    <source>
        <strain evidence="15 16">13CB11C</strain>
    </source>
</reference>
<feature type="domain" description="Mur ligase N-terminal catalytic" evidence="12">
    <location>
        <begin position="17"/>
        <end position="88"/>
    </location>
</feature>
<dbReference type="EC" id="6.3.2.10" evidence="10 11"/>
<evidence type="ECO:0000256" key="4">
    <source>
        <dbReference type="ARBA" id="ARBA00022741"/>
    </source>
</evidence>
<keyword evidence="5 10" id="KW-0067">ATP-binding</keyword>
<dbReference type="InterPro" id="IPR036565">
    <property type="entry name" value="Mur-like_cat_sf"/>
</dbReference>
<feature type="binding site" evidence="10">
    <location>
        <begin position="101"/>
        <end position="107"/>
    </location>
    <ligand>
        <name>ATP</name>
        <dbReference type="ChEBI" id="CHEBI:30616"/>
    </ligand>
</feature>
<dbReference type="PANTHER" id="PTHR43024">
    <property type="entry name" value="UDP-N-ACETYLMURAMOYL-TRIPEPTIDE--D-ALANYL-D-ALANINE LIGASE"/>
    <property type="match status" value="1"/>
</dbReference>
<evidence type="ECO:0000256" key="9">
    <source>
        <dbReference type="ARBA" id="ARBA00023316"/>
    </source>
</evidence>
<dbReference type="InterPro" id="IPR005863">
    <property type="entry name" value="UDP-N-AcMur_synth"/>
</dbReference>
<comment type="function">
    <text evidence="10 11">Involved in cell wall formation. Catalyzes the final step in the synthesis of UDP-N-acetylmuramoyl-pentapeptide, the precursor of murein.</text>
</comment>
<evidence type="ECO:0000313" key="16">
    <source>
        <dbReference type="Proteomes" id="UP001628220"/>
    </source>
</evidence>
<keyword evidence="6 10" id="KW-0133">Cell shape</keyword>
<keyword evidence="3 10" id="KW-0132">Cell division</keyword>
<evidence type="ECO:0000259" key="14">
    <source>
        <dbReference type="Pfam" id="PF08245"/>
    </source>
</evidence>
<dbReference type="Proteomes" id="UP001628220">
    <property type="component" value="Unassembled WGS sequence"/>
</dbReference>
<dbReference type="EMBL" id="BAAFSF010000004">
    <property type="protein sequence ID" value="GAB1252112.1"/>
    <property type="molecule type" value="Genomic_DNA"/>
</dbReference>
<comment type="pathway">
    <text evidence="10 11">Cell wall biogenesis; peptidoglycan biosynthesis.</text>
</comment>
<dbReference type="GO" id="GO:0016874">
    <property type="term" value="F:ligase activity"/>
    <property type="evidence" value="ECO:0007669"/>
    <property type="project" value="UniProtKB-KW"/>
</dbReference>
<keyword evidence="1 10" id="KW-0963">Cytoplasm</keyword>
<keyword evidence="9 10" id="KW-0961">Cell wall biogenesis/degradation</keyword>
<keyword evidence="7 10" id="KW-0573">Peptidoglycan synthesis</keyword>
<keyword evidence="4 10" id="KW-0547">Nucleotide-binding</keyword>
<dbReference type="Gene3D" id="3.90.190.20">
    <property type="entry name" value="Mur ligase, C-terminal domain"/>
    <property type="match status" value="1"/>
</dbReference>
<comment type="catalytic activity">
    <reaction evidence="10 11">
        <text>D-alanyl-D-alanine + UDP-N-acetyl-alpha-D-muramoyl-L-alanyl-gamma-D-glutamyl-meso-2,6-diaminopimelate + ATP = UDP-N-acetyl-alpha-D-muramoyl-L-alanyl-gamma-D-glutamyl-meso-2,6-diaminopimeloyl-D-alanyl-D-alanine + ADP + phosphate + H(+)</text>
        <dbReference type="Rhea" id="RHEA:28374"/>
        <dbReference type="ChEBI" id="CHEBI:15378"/>
        <dbReference type="ChEBI" id="CHEBI:30616"/>
        <dbReference type="ChEBI" id="CHEBI:43474"/>
        <dbReference type="ChEBI" id="CHEBI:57822"/>
        <dbReference type="ChEBI" id="CHEBI:61386"/>
        <dbReference type="ChEBI" id="CHEBI:83905"/>
        <dbReference type="ChEBI" id="CHEBI:456216"/>
        <dbReference type="EC" id="6.3.2.10"/>
    </reaction>
</comment>
<dbReference type="InterPro" id="IPR013221">
    <property type="entry name" value="Mur_ligase_cen"/>
</dbReference>
<evidence type="ECO:0000256" key="6">
    <source>
        <dbReference type="ARBA" id="ARBA00022960"/>
    </source>
</evidence>
<organism evidence="15 16">
    <name type="scientific">Porphyromonas miyakawae</name>
    <dbReference type="NCBI Taxonomy" id="3137470"/>
    <lineage>
        <taxon>Bacteria</taxon>
        <taxon>Pseudomonadati</taxon>
        <taxon>Bacteroidota</taxon>
        <taxon>Bacteroidia</taxon>
        <taxon>Bacteroidales</taxon>
        <taxon>Porphyromonadaceae</taxon>
        <taxon>Porphyromonas</taxon>
    </lineage>
</organism>
<comment type="similarity">
    <text evidence="10">Belongs to the MurCDEF family. MurF subfamily.</text>
</comment>
<dbReference type="InterPro" id="IPR035911">
    <property type="entry name" value="MurE/MurF_N"/>
</dbReference>
<comment type="caution">
    <text evidence="15">The sequence shown here is derived from an EMBL/GenBank/DDBJ whole genome shotgun (WGS) entry which is preliminary data.</text>
</comment>
<dbReference type="Pfam" id="PF08245">
    <property type="entry name" value="Mur_ligase_M"/>
    <property type="match status" value="1"/>
</dbReference>
<keyword evidence="8 10" id="KW-0131">Cell cycle</keyword>
<evidence type="ECO:0000256" key="10">
    <source>
        <dbReference type="HAMAP-Rule" id="MF_02019"/>
    </source>
</evidence>
<dbReference type="Gene3D" id="3.40.1390.10">
    <property type="entry name" value="MurE/MurF, N-terminal domain"/>
    <property type="match status" value="1"/>
</dbReference>
<dbReference type="InterPro" id="IPR051046">
    <property type="entry name" value="MurCDEF_CellWall_CoF430Synth"/>
</dbReference>
<dbReference type="Pfam" id="PF02875">
    <property type="entry name" value="Mur_ligase_C"/>
    <property type="match status" value="1"/>
</dbReference>
<evidence type="ECO:0000313" key="15">
    <source>
        <dbReference type="EMBL" id="GAB1252112.1"/>
    </source>
</evidence>
<evidence type="ECO:0000256" key="8">
    <source>
        <dbReference type="ARBA" id="ARBA00023306"/>
    </source>
</evidence>
<evidence type="ECO:0000256" key="3">
    <source>
        <dbReference type="ARBA" id="ARBA00022618"/>
    </source>
</evidence>